<evidence type="ECO:0000256" key="5">
    <source>
        <dbReference type="PROSITE-ProRule" id="PRU00205"/>
    </source>
</evidence>
<accession>A0A6A4ZM28</accession>
<keyword evidence="4 5" id="KW-0472">Membrane</keyword>
<dbReference type="SMART" id="SM00724">
    <property type="entry name" value="TLC"/>
    <property type="match status" value="1"/>
</dbReference>
<evidence type="ECO:0000256" key="2">
    <source>
        <dbReference type="ARBA" id="ARBA00022692"/>
    </source>
</evidence>
<comment type="subcellular location">
    <subcellularLocation>
        <location evidence="1">Membrane</location>
        <topology evidence="1">Multi-pass membrane protein</topology>
    </subcellularLocation>
</comment>
<keyword evidence="3 6" id="KW-1133">Transmembrane helix</keyword>
<sequence length="338" mass="38300">MRPQSPVPTKVVKKPPHAILDGLLSALIVVECIVVVGVLPLDLLGLLGGLLAVVAVAVGVTKRSFCVGGRYISQRFLKHLGDPLKKDVTMRKFTDQSWQLVIHASMTVLELYVLQDEAWWSDTTTRTCVLARTSAQTSLEFRPTNLRLLPTQVYDHIIAIWLYTAFSCKFLEEVRKDYLVMMAHHVVTIALVTLSFVMNYLPIGVLVLLLHDASDVPLDLLKMANYLKLEARQGFYITEVLFAIMLSVWLYCRVYMFPTKIIRSSMWESRVACAVPLETWDFTISWLGFNLMLLALYALHIWWTFLLLRLLYNALSNSGIHTAAEVEYEGGSDSDKED</sequence>
<dbReference type="AlphaFoldDB" id="A0A6A4ZM28"/>
<dbReference type="PROSITE" id="PS50922">
    <property type="entry name" value="TLC"/>
    <property type="match status" value="1"/>
</dbReference>
<gene>
    <name evidence="8" type="ORF">AaE_012662</name>
</gene>
<protein>
    <recommendedName>
        <fullName evidence="7">TLC domain-containing protein</fullName>
    </recommendedName>
</protein>
<dbReference type="GO" id="GO:0005783">
    <property type="term" value="C:endoplasmic reticulum"/>
    <property type="evidence" value="ECO:0007669"/>
    <property type="project" value="TreeGrafter"/>
</dbReference>
<evidence type="ECO:0000313" key="9">
    <source>
        <dbReference type="Proteomes" id="UP000469452"/>
    </source>
</evidence>
<name>A0A6A4ZM28_APHAT</name>
<dbReference type="PANTHER" id="PTHR12560">
    <property type="entry name" value="LONGEVITY ASSURANCE FACTOR 1 LAG1"/>
    <property type="match status" value="1"/>
</dbReference>
<comment type="caution">
    <text evidence="8">The sequence shown here is derived from an EMBL/GenBank/DDBJ whole genome shotgun (WGS) entry which is preliminary data.</text>
</comment>
<dbReference type="Proteomes" id="UP000469452">
    <property type="component" value="Unassembled WGS sequence"/>
</dbReference>
<feature type="transmembrane region" description="Helical" evidence="6">
    <location>
        <begin position="43"/>
        <end position="61"/>
    </location>
</feature>
<evidence type="ECO:0000256" key="1">
    <source>
        <dbReference type="ARBA" id="ARBA00004141"/>
    </source>
</evidence>
<feature type="transmembrane region" description="Helical" evidence="6">
    <location>
        <begin position="186"/>
        <end position="210"/>
    </location>
</feature>
<reference evidence="8 9" key="1">
    <citation type="submission" date="2019-06" db="EMBL/GenBank/DDBJ databases">
        <title>Genomics analysis of Aphanomyces spp. identifies a new class of oomycete effector associated with host adaptation.</title>
        <authorList>
            <person name="Gaulin E."/>
        </authorList>
    </citation>
    <scope>NUCLEOTIDE SEQUENCE [LARGE SCALE GENOMIC DNA]</scope>
    <source>
        <strain evidence="8 9">E</strain>
    </source>
</reference>
<evidence type="ECO:0000259" key="7">
    <source>
        <dbReference type="PROSITE" id="PS50922"/>
    </source>
</evidence>
<dbReference type="GO" id="GO:0050291">
    <property type="term" value="F:sphingosine N-acyltransferase activity"/>
    <property type="evidence" value="ECO:0007669"/>
    <property type="project" value="InterPro"/>
</dbReference>
<feature type="transmembrane region" description="Helical" evidence="6">
    <location>
        <begin position="18"/>
        <end position="37"/>
    </location>
</feature>
<feature type="transmembrane region" description="Helical" evidence="6">
    <location>
        <begin position="235"/>
        <end position="256"/>
    </location>
</feature>
<dbReference type="InterPro" id="IPR016439">
    <property type="entry name" value="Lag1/Lac1-like"/>
</dbReference>
<dbReference type="Pfam" id="PF03798">
    <property type="entry name" value="TRAM_LAG1_CLN8"/>
    <property type="match status" value="1"/>
</dbReference>
<organism evidence="8 9">
    <name type="scientific">Aphanomyces astaci</name>
    <name type="common">Crayfish plague agent</name>
    <dbReference type="NCBI Taxonomy" id="112090"/>
    <lineage>
        <taxon>Eukaryota</taxon>
        <taxon>Sar</taxon>
        <taxon>Stramenopiles</taxon>
        <taxon>Oomycota</taxon>
        <taxon>Saprolegniomycetes</taxon>
        <taxon>Saprolegniales</taxon>
        <taxon>Verrucalvaceae</taxon>
        <taxon>Aphanomyces</taxon>
    </lineage>
</organism>
<dbReference type="InterPro" id="IPR006634">
    <property type="entry name" value="TLC-dom"/>
</dbReference>
<dbReference type="VEuPathDB" id="FungiDB:H257_04676"/>
<proteinExistence type="predicted"/>
<feature type="domain" description="TLC" evidence="7">
    <location>
        <begin position="91"/>
        <end position="316"/>
    </location>
</feature>
<dbReference type="EMBL" id="VJMI01018610">
    <property type="protein sequence ID" value="KAF0710077.1"/>
    <property type="molecule type" value="Genomic_DNA"/>
</dbReference>
<evidence type="ECO:0000256" key="6">
    <source>
        <dbReference type="SAM" id="Phobius"/>
    </source>
</evidence>
<evidence type="ECO:0000256" key="3">
    <source>
        <dbReference type="ARBA" id="ARBA00022989"/>
    </source>
</evidence>
<evidence type="ECO:0000313" key="8">
    <source>
        <dbReference type="EMBL" id="KAF0710077.1"/>
    </source>
</evidence>
<dbReference type="GO" id="GO:0016020">
    <property type="term" value="C:membrane"/>
    <property type="evidence" value="ECO:0007669"/>
    <property type="project" value="UniProtKB-SubCell"/>
</dbReference>
<keyword evidence="2 5" id="KW-0812">Transmembrane</keyword>
<dbReference type="PANTHER" id="PTHR12560:SF67">
    <property type="entry name" value="TLC DOMAIN-CONTAINING PROTEIN"/>
    <property type="match status" value="1"/>
</dbReference>
<dbReference type="GO" id="GO:0046513">
    <property type="term" value="P:ceramide biosynthetic process"/>
    <property type="evidence" value="ECO:0007669"/>
    <property type="project" value="InterPro"/>
</dbReference>
<evidence type="ECO:0000256" key="4">
    <source>
        <dbReference type="ARBA" id="ARBA00023136"/>
    </source>
</evidence>
<feature type="transmembrane region" description="Helical" evidence="6">
    <location>
        <begin position="291"/>
        <end position="312"/>
    </location>
</feature>